<reference evidence="3" key="1">
    <citation type="journal article" date="2020" name="Microbiol. Resour. Announc.">
        <title>Complete Genome Sequence of Geobacillus sp. Strain E55-1, Isolated from Mine Geyser in Japan.</title>
        <authorList>
            <person name="Miyazaki K."/>
            <person name="Hase E."/>
            <person name="Tokito N."/>
        </authorList>
    </citation>
    <scope>NUCLEOTIDE SEQUENCE [LARGE SCALE GENOMIC DNA]</scope>
    <source>
        <strain evidence="3">E55-1</strain>
    </source>
</reference>
<evidence type="ECO:0000313" key="2">
    <source>
        <dbReference type="EMBL" id="BBW97407.1"/>
    </source>
</evidence>
<proteinExistence type="predicted"/>
<evidence type="ECO:0000313" key="3">
    <source>
        <dbReference type="Proteomes" id="UP000501421"/>
    </source>
</evidence>
<dbReference type="EMBL" id="AP022557">
    <property type="protein sequence ID" value="BBW97407.1"/>
    <property type="molecule type" value="Genomic_DNA"/>
</dbReference>
<protein>
    <submittedName>
        <fullName evidence="2">Uncharacterized protein</fullName>
    </submittedName>
</protein>
<organism evidence="2 3">
    <name type="scientific">Geobacillus subterraneus</name>
    <dbReference type="NCBI Taxonomy" id="129338"/>
    <lineage>
        <taxon>Bacteria</taxon>
        <taxon>Bacillati</taxon>
        <taxon>Bacillota</taxon>
        <taxon>Bacilli</taxon>
        <taxon>Bacillales</taxon>
        <taxon>Anoxybacillaceae</taxon>
        <taxon>Geobacillus</taxon>
    </lineage>
</organism>
<feature type="region of interest" description="Disordered" evidence="1">
    <location>
        <begin position="1"/>
        <end position="60"/>
    </location>
</feature>
<name>A0A679FT20_9BACL</name>
<sequence>MGAARPSSVARTGSKVKRFFPNAETSVEMGRRKQVSANKEADGEIRKGKRFFPNAETVGG</sequence>
<accession>A0A679FT20</accession>
<keyword evidence="3" id="KW-1185">Reference proteome</keyword>
<dbReference type="Proteomes" id="UP000501421">
    <property type="component" value="Chromosome"/>
</dbReference>
<evidence type="ECO:0000256" key="1">
    <source>
        <dbReference type="SAM" id="MobiDB-lite"/>
    </source>
</evidence>
<gene>
    <name evidence="2" type="ORF">GsuE55_22400</name>
</gene>
<dbReference type="AlphaFoldDB" id="A0A679FT20"/>